<sequence length="795" mass="87756">MKFSELWLREWVNPAIDSEALSDQITMTGLEVDGVEPVAGEFHGVVVGEVVECGQHPNADKLRVTKVNVGGERLLDIVCGAPNCRLGLKVAVATVGAVLPGDFKIKPAKLRGEPSEGMLCSFSELGIKEDHSGIIELPADAPIGTDIRDYLKLNDHAIEISITPNRADCLSILGVARDVAATNKMALIEPEIAAVKATINDNFPIRVDAPEACPRFLGRVIKDIDVTAPTPMWMQEKLRRGGIRSIDPVVDITNFVLLELGQPQHAYDLDKLNGAIIVRMAQPDETLVLLDGTQAKLTQNTLVIADETGALGIAGIFGGEHSGVNKGTKNILLECAFFNPLSITGRARGYGLHTDASHRFERGVDPQLQFKAMERATQLILDICGGQAADIIDVTHQQYLPKASTITLTRKKLDRLLGHHIDDSQVTDILTRLGCQVTVNSGSWDVIAPSWRFDMAIEEDLVEDVARLYGYNNIPDVPVRADLIMTQHKEAKLPLKRVKTLLVDRGYQEAITYSFVDPKIQALVHPEQEVLILPNPISADMSAMRLSLLTGLLTTVVYNQNRQQSRVRLFETGLRFVPDTKAEYGVRQELMLAGVIAGNRFEEHWSLDKQIIDFFDLKGDVEAVLELTGKLNQITFKQEAHFALHPGQSAGIYLENEYIGFIGVIHPELERKLDLNSRTVVFEIRWDAIAERILPDAKQISRYPANRRDIAVVIPENVAAADVLAECKKVGINHIVGINLFDVYCGEGIAEGYKSLAISLTFQDTQRTMEEEEITATVDQCVAALKQRFQASLRD</sequence>
<dbReference type="GO" id="GO:0005524">
    <property type="term" value="F:ATP binding"/>
    <property type="evidence" value="ECO:0007669"/>
    <property type="project" value="UniProtKB-UniRule"/>
</dbReference>
<dbReference type="Pfam" id="PF01588">
    <property type="entry name" value="tRNA_bind"/>
    <property type="match status" value="1"/>
</dbReference>
<evidence type="ECO:0000256" key="15">
    <source>
        <dbReference type="HAMAP-Rule" id="MF_00283"/>
    </source>
</evidence>
<dbReference type="CDD" id="cd00769">
    <property type="entry name" value="PheRS_beta_core"/>
    <property type="match status" value="1"/>
</dbReference>
<dbReference type="SMART" id="SM00873">
    <property type="entry name" value="B3_4"/>
    <property type="match status" value="1"/>
</dbReference>
<dbReference type="InterPro" id="IPR005146">
    <property type="entry name" value="B3/B4_tRNA-bd"/>
</dbReference>
<dbReference type="SMART" id="SM00896">
    <property type="entry name" value="FDX-ACB"/>
    <property type="match status" value="1"/>
</dbReference>
<evidence type="ECO:0000313" key="17">
    <source>
        <dbReference type="Proteomes" id="UP000829116"/>
    </source>
</evidence>
<dbReference type="PANTHER" id="PTHR10947:SF0">
    <property type="entry name" value="PHENYLALANINE--TRNA LIGASE BETA SUBUNIT"/>
    <property type="match status" value="1"/>
</dbReference>
<evidence type="ECO:0000256" key="10">
    <source>
        <dbReference type="ARBA" id="ARBA00022842"/>
    </source>
</evidence>
<dbReference type="Pfam" id="PF17759">
    <property type="entry name" value="tRNA_synthFbeta"/>
    <property type="match status" value="1"/>
</dbReference>
<dbReference type="AlphaFoldDB" id="A0A9Q8V5S9"/>
<dbReference type="FunFam" id="3.30.56.10:FF:000002">
    <property type="entry name" value="Phenylalanine--tRNA ligase beta subunit"/>
    <property type="match status" value="1"/>
</dbReference>
<evidence type="ECO:0000256" key="2">
    <source>
        <dbReference type="ARBA" id="ARBA00008653"/>
    </source>
</evidence>
<dbReference type="InterPro" id="IPR033714">
    <property type="entry name" value="tRNA_bind_bactPheRS"/>
</dbReference>
<dbReference type="InterPro" id="IPR005147">
    <property type="entry name" value="tRNA_synthase_B5-dom"/>
</dbReference>
<dbReference type="PROSITE" id="PS50886">
    <property type="entry name" value="TRBD"/>
    <property type="match status" value="1"/>
</dbReference>
<comment type="subunit">
    <text evidence="3 15">Tetramer of two alpha and two beta subunits.</text>
</comment>
<dbReference type="NCBIfam" id="NF045760">
    <property type="entry name" value="YtpR"/>
    <property type="match status" value="1"/>
</dbReference>
<evidence type="ECO:0000256" key="12">
    <source>
        <dbReference type="ARBA" id="ARBA00022917"/>
    </source>
</evidence>
<dbReference type="FunFam" id="3.30.930.10:FF:000022">
    <property type="entry name" value="Phenylalanine--tRNA ligase beta subunit"/>
    <property type="match status" value="1"/>
</dbReference>
<dbReference type="SUPFAM" id="SSF46955">
    <property type="entry name" value="Putative DNA-binding domain"/>
    <property type="match status" value="1"/>
</dbReference>
<dbReference type="EC" id="6.1.1.20" evidence="15"/>
<dbReference type="Pfam" id="PF03484">
    <property type="entry name" value="B5"/>
    <property type="match status" value="1"/>
</dbReference>
<feature type="binding site" evidence="15">
    <location>
        <position position="460"/>
    </location>
    <ligand>
        <name>Mg(2+)</name>
        <dbReference type="ChEBI" id="CHEBI:18420"/>
        <note>shared with alpha subunit</note>
    </ligand>
</feature>
<evidence type="ECO:0000313" key="16">
    <source>
        <dbReference type="EMBL" id="UNH31986.1"/>
    </source>
</evidence>
<keyword evidence="9 15" id="KW-0067">ATP-binding</keyword>
<dbReference type="EMBL" id="CP093245">
    <property type="protein sequence ID" value="UNH31986.1"/>
    <property type="molecule type" value="Genomic_DNA"/>
</dbReference>
<keyword evidence="11" id="KW-0694">RNA-binding</keyword>
<dbReference type="GO" id="GO:0009328">
    <property type="term" value="C:phenylalanine-tRNA ligase complex"/>
    <property type="evidence" value="ECO:0007669"/>
    <property type="project" value="TreeGrafter"/>
</dbReference>
<feature type="binding site" evidence="15">
    <location>
        <position position="454"/>
    </location>
    <ligand>
        <name>Mg(2+)</name>
        <dbReference type="ChEBI" id="CHEBI:18420"/>
        <note>shared with alpha subunit</note>
    </ligand>
</feature>
<protein>
    <recommendedName>
        <fullName evidence="15">Phenylalanine--tRNA ligase beta subunit</fullName>
        <ecNumber evidence="15">6.1.1.20</ecNumber>
    </recommendedName>
    <alternativeName>
        <fullName evidence="15">Phenylalanyl-tRNA synthetase beta subunit</fullName>
        <shortName evidence="15">PheRS</shortName>
    </alternativeName>
</protein>
<dbReference type="Gene3D" id="3.30.70.380">
    <property type="entry name" value="Ferrodoxin-fold anticodon-binding domain"/>
    <property type="match status" value="1"/>
</dbReference>
<dbReference type="InterPro" id="IPR020825">
    <property type="entry name" value="Phe-tRNA_synthase-like_B3/B4"/>
</dbReference>
<accession>A0A9Q8V5S9</accession>
<keyword evidence="6 15" id="KW-0436">Ligase</keyword>
<dbReference type="GO" id="GO:0000287">
    <property type="term" value="F:magnesium ion binding"/>
    <property type="evidence" value="ECO:0007669"/>
    <property type="project" value="UniProtKB-UniRule"/>
</dbReference>
<dbReference type="SUPFAM" id="SSF55681">
    <property type="entry name" value="Class II aaRS and biotin synthetases"/>
    <property type="match status" value="1"/>
</dbReference>
<dbReference type="InterPro" id="IPR045864">
    <property type="entry name" value="aa-tRNA-synth_II/BPL/LPL"/>
</dbReference>
<dbReference type="InterPro" id="IPR009061">
    <property type="entry name" value="DNA-bd_dom_put_sf"/>
</dbReference>
<name>A0A9Q8V5S9_9GAMM</name>
<organism evidence="16 17">
    <name type="scientific">Moellerella wisconsensis</name>
    <dbReference type="NCBI Taxonomy" id="158849"/>
    <lineage>
        <taxon>Bacteria</taxon>
        <taxon>Pseudomonadati</taxon>
        <taxon>Pseudomonadota</taxon>
        <taxon>Gammaproteobacteria</taxon>
        <taxon>Enterobacterales</taxon>
        <taxon>Morganellaceae</taxon>
        <taxon>Moellerella</taxon>
    </lineage>
</organism>
<dbReference type="Gene3D" id="3.30.930.10">
    <property type="entry name" value="Bira Bifunctional Protein, Domain 2"/>
    <property type="match status" value="1"/>
</dbReference>
<dbReference type="Gene3D" id="3.30.56.10">
    <property type="match status" value="2"/>
</dbReference>
<dbReference type="InterPro" id="IPR005121">
    <property type="entry name" value="Fdx_antiC-bd"/>
</dbReference>
<evidence type="ECO:0000256" key="9">
    <source>
        <dbReference type="ARBA" id="ARBA00022840"/>
    </source>
</evidence>
<dbReference type="SUPFAM" id="SSF56037">
    <property type="entry name" value="PheT/TilS domain"/>
    <property type="match status" value="1"/>
</dbReference>
<dbReference type="Gene3D" id="2.40.50.140">
    <property type="entry name" value="Nucleic acid-binding proteins"/>
    <property type="match status" value="1"/>
</dbReference>
<dbReference type="SUPFAM" id="SSF50249">
    <property type="entry name" value="Nucleic acid-binding proteins"/>
    <property type="match status" value="1"/>
</dbReference>
<keyword evidence="13 15" id="KW-0030">Aminoacyl-tRNA synthetase</keyword>
<keyword evidence="12 15" id="KW-0648">Protein biosynthesis</keyword>
<comment type="catalytic activity">
    <reaction evidence="14 15">
        <text>tRNA(Phe) + L-phenylalanine + ATP = L-phenylalanyl-tRNA(Phe) + AMP + diphosphate + H(+)</text>
        <dbReference type="Rhea" id="RHEA:19413"/>
        <dbReference type="Rhea" id="RHEA-COMP:9668"/>
        <dbReference type="Rhea" id="RHEA-COMP:9699"/>
        <dbReference type="ChEBI" id="CHEBI:15378"/>
        <dbReference type="ChEBI" id="CHEBI:30616"/>
        <dbReference type="ChEBI" id="CHEBI:33019"/>
        <dbReference type="ChEBI" id="CHEBI:58095"/>
        <dbReference type="ChEBI" id="CHEBI:78442"/>
        <dbReference type="ChEBI" id="CHEBI:78531"/>
        <dbReference type="ChEBI" id="CHEBI:456215"/>
        <dbReference type="EC" id="6.1.1.20"/>
    </reaction>
</comment>
<keyword evidence="8 15" id="KW-0547">Nucleotide-binding</keyword>
<dbReference type="InterPro" id="IPR036690">
    <property type="entry name" value="Fdx_antiC-bd_sf"/>
</dbReference>
<keyword evidence="5" id="KW-0820">tRNA-binding</keyword>
<reference evidence="16" key="1">
    <citation type="submission" date="2022-03" db="EMBL/GenBank/DDBJ databases">
        <title>ESBL-producing Moellerella wisconsensis and Escherichia marmotae isolated from wild game meat.</title>
        <authorList>
            <person name="Biggel M."/>
        </authorList>
    </citation>
    <scope>NUCLEOTIDE SEQUENCE</scope>
    <source>
        <strain evidence="16">W51</strain>
    </source>
</reference>
<dbReference type="GO" id="GO:0000049">
    <property type="term" value="F:tRNA binding"/>
    <property type="evidence" value="ECO:0007669"/>
    <property type="project" value="UniProtKB-UniRule"/>
</dbReference>
<evidence type="ECO:0000256" key="1">
    <source>
        <dbReference type="ARBA" id="ARBA00004496"/>
    </source>
</evidence>
<keyword evidence="7 15" id="KW-0479">Metal-binding</keyword>
<dbReference type="InterPro" id="IPR045060">
    <property type="entry name" value="Phe-tRNA-ligase_IIc_bsu"/>
</dbReference>
<evidence type="ECO:0000256" key="11">
    <source>
        <dbReference type="ARBA" id="ARBA00022884"/>
    </source>
</evidence>
<evidence type="ECO:0000256" key="6">
    <source>
        <dbReference type="ARBA" id="ARBA00022598"/>
    </source>
</evidence>
<dbReference type="PROSITE" id="PS51483">
    <property type="entry name" value="B5"/>
    <property type="match status" value="1"/>
</dbReference>
<dbReference type="InterPro" id="IPR002547">
    <property type="entry name" value="tRNA-bd_dom"/>
</dbReference>
<dbReference type="InterPro" id="IPR012340">
    <property type="entry name" value="NA-bd_OB-fold"/>
</dbReference>
<dbReference type="Proteomes" id="UP000829116">
    <property type="component" value="Chromosome"/>
</dbReference>
<dbReference type="CDD" id="cd02796">
    <property type="entry name" value="tRNA_bind_bactPheRS"/>
    <property type="match status" value="1"/>
</dbReference>
<dbReference type="NCBIfam" id="TIGR00472">
    <property type="entry name" value="pheT_bact"/>
    <property type="match status" value="1"/>
</dbReference>
<dbReference type="RefSeq" id="WP_047255522.1">
    <property type="nucleotide sequence ID" value="NZ_CAWMFK010000002.1"/>
</dbReference>
<keyword evidence="4 15" id="KW-0963">Cytoplasm</keyword>
<evidence type="ECO:0000256" key="8">
    <source>
        <dbReference type="ARBA" id="ARBA00022741"/>
    </source>
</evidence>
<comment type="subcellular location">
    <subcellularLocation>
        <location evidence="1 15">Cytoplasm</location>
    </subcellularLocation>
</comment>
<feature type="binding site" evidence="15">
    <location>
        <position position="464"/>
    </location>
    <ligand>
        <name>Mg(2+)</name>
        <dbReference type="ChEBI" id="CHEBI:18420"/>
        <note>shared with alpha subunit</note>
    </ligand>
</feature>
<dbReference type="PROSITE" id="PS51447">
    <property type="entry name" value="FDX_ACB"/>
    <property type="match status" value="1"/>
</dbReference>
<dbReference type="Pfam" id="PF03483">
    <property type="entry name" value="B3_4"/>
    <property type="match status" value="1"/>
</dbReference>
<evidence type="ECO:0000256" key="4">
    <source>
        <dbReference type="ARBA" id="ARBA00022490"/>
    </source>
</evidence>
<comment type="cofactor">
    <cofactor evidence="15">
        <name>Mg(2+)</name>
        <dbReference type="ChEBI" id="CHEBI:18420"/>
    </cofactor>
    <text evidence="15">Binds 2 magnesium ions per tetramer.</text>
</comment>
<dbReference type="GO" id="GO:0006432">
    <property type="term" value="P:phenylalanyl-tRNA aminoacylation"/>
    <property type="evidence" value="ECO:0007669"/>
    <property type="project" value="UniProtKB-UniRule"/>
</dbReference>
<dbReference type="PANTHER" id="PTHR10947">
    <property type="entry name" value="PHENYLALANYL-TRNA SYNTHETASE BETA CHAIN AND LEUCINE-RICH REPEAT-CONTAINING PROTEIN 47"/>
    <property type="match status" value="1"/>
</dbReference>
<dbReference type="FunFam" id="3.50.40.10:FF:000001">
    <property type="entry name" value="Phenylalanine--tRNA ligase beta subunit"/>
    <property type="match status" value="1"/>
</dbReference>
<dbReference type="FunFam" id="3.30.70.380:FF:000001">
    <property type="entry name" value="Phenylalanine--tRNA ligase beta subunit"/>
    <property type="match status" value="1"/>
</dbReference>
<dbReference type="SMART" id="SM00874">
    <property type="entry name" value="B5"/>
    <property type="match status" value="1"/>
</dbReference>
<dbReference type="GO" id="GO:0004826">
    <property type="term" value="F:phenylalanine-tRNA ligase activity"/>
    <property type="evidence" value="ECO:0007669"/>
    <property type="project" value="UniProtKB-UniRule"/>
</dbReference>
<comment type="similarity">
    <text evidence="2 15">Belongs to the phenylalanyl-tRNA synthetase beta subunit family. Type 1 subfamily.</text>
</comment>
<evidence type="ECO:0000256" key="13">
    <source>
        <dbReference type="ARBA" id="ARBA00023146"/>
    </source>
</evidence>
<evidence type="ECO:0000256" key="14">
    <source>
        <dbReference type="ARBA" id="ARBA00049255"/>
    </source>
</evidence>
<evidence type="ECO:0000256" key="5">
    <source>
        <dbReference type="ARBA" id="ARBA00022555"/>
    </source>
</evidence>
<dbReference type="InterPro" id="IPR041616">
    <property type="entry name" value="PheRS_beta_core"/>
</dbReference>
<dbReference type="SUPFAM" id="SSF54991">
    <property type="entry name" value="Anticodon-binding domain of PheRS"/>
    <property type="match status" value="1"/>
</dbReference>
<keyword evidence="10 15" id="KW-0460">Magnesium</keyword>
<evidence type="ECO:0000256" key="7">
    <source>
        <dbReference type="ARBA" id="ARBA00022723"/>
    </source>
</evidence>
<dbReference type="HAMAP" id="MF_00283">
    <property type="entry name" value="Phe_tRNA_synth_beta1"/>
    <property type="match status" value="1"/>
</dbReference>
<dbReference type="FunFam" id="2.40.50.140:FF:000045">
    <property type="entry name" value="Phenylalanine--tRNA ligase beta subunit"/>
    <property type="match status" value="1"/>
</dbReference>
<feature type="binding site" evidence="15">
    <location>
        <position position="463"/>
    </location>
    <ligand>
        <name>Mg(2+)</name>
        <dbReference type="ChEBI" id="CHEBI:18420"/>
        <note>shared with alpha subunit</note>
    </ligand>
</feature>
<dbReference type="InterPro" id="IPR004532">
    <property type="entry name" value="Phe-tRNA-ligase_IIc_bsu_bact"/>
</dbReference>
<evidence type="ECO:0000256" key="3">
    <source>
        <dbReference type="ARBA" id="ARBA00011209"/>
    </source>
</evidence>
<proteinExistence type="inferred from homology"/>
<gene>
    <name evidence="15 16" type="primary">pheT</name>
    <name evidence="16" type="ORF">MNY72_06805</name>
</gene>
<dbReference type="Gene3D" id="3.50.40.10">
    <property type="entry name" value="Phenylalanyl-trna Synthetase, Chain B, domain 3"/>
    <property type="match status" value="1"/>
</dbReference>
<dbReference type="Pfam" id="PF03147">
    <property type="entry name" value="FDX-ACB"/>
    <property type="match status" value="1"/>
</dbReference>